<gene>
    <name evidence="1" type="ORF">SAMN05421594_4503</name>
</gene>
<evidence type="ECO:0000313" key="1">
    <source>
        <dbReference type="EMBL" id="SFN85782.1"/>
    </source>
</evidence>
<keyword evidence="2" id="KW-1185">Reference proteome</keyword>
<protein>
    <submittedName>
        <fullName evidence="1">Uncharacterized protein</fullName>
    </submittedName>
</protein>
<accession>A0A1I5CG37</accession>
<name>A0A1I5CG37_CHROL</name>
<dbReference type="EMBL" id="FOVD01000009">
    <property type="protein sequence ID" value="SFN85782.1"/>
    <property type="molecule type" value="Genomic_DNA"/>
</dbReference>
<dbReference type="AlphaFoldDB" id="A0A1I5CG37"/>
<proteinExistence type="predicted"/>
<organism evidence="1 2">
    <name type="scientific">Chryseobacterium oleae</name>
    <dbReference type="NCBI Taxonomy" id="491207"/>
    <lineage>
        <taxon>Bacteria</taxon>
        <taxon>Pseudomonadati</taxon>
        <taxon>Bacteroidota</taxon>
        <taxon>Flavobacteriia</taxon>
        <taxon>Flavobacteriales</taxon>
        <taxon>Weeksellaceae</taxon>
        <taxon>Chryseobacterium group</taxon>
        <taxon>Chryseobacterium</taxon>
    </lineage>
</organism>
<evidence type="ECO:0000313" key="2">
    <source>
        <dbReference type="Proteomes" id="UP000198769"/>
    </source>
</evidence>
<sequence>MFVKNGFYLYLDLSIMIKMKHTLTAFLLLLTGFCFSQSKTEIYVIGNIHDSVPNYHPKILFDILDKVKPDIILHEVDSQGMKDYENGIKITENEIKASNAYLKKYPKTLRFAFDFEGRNQYRKDRGMVPTDNLSVKLIDSLYKAKLLAPSEVKIYENFTNLTKDLMKIAELSPENFNNATTDQISGKRQDAQYAELLKIIEARPEFAKRFVVKPNGEKISYRDGFKLMSGFWDLRNQTMAKNISKIAATHPGKKIVVLTGFLHRYYILKELKRINNGTYVTKEFYD</sequence>
<dbReference type="Proteomes" id="UP000198769">
    <property type="component" value="Unassembled WGS sequence"/>
</dbReference>
<reference evidence="2" key="1">
    <citation type="submission" date="2016-10" db="EMBL/GenBank/DDBJ databases">
        <authorList>
            <person name="Varghese N."/>
            <person name="Submissions S."/>
        </authorList>
    </citation>
    <scope>NUCLEOTIDE SEQUENCE [LARGE SCALE GENOMIC DNA]</scope>
    <source>
        <strain evidence="2">DSM 25575</strain>
    </source>
</reference>